<sequence>MKEFNAKNRIVKYLDGEATALEKKQLLTWIETKKNQKIFKEFLKSQQLITRNYKAIDSEAAFNDFLDKIHSDKKGLNLKSIIPYIAYAAIFIGVFLSTFYFINKESPIKSSLYNNEVSLQIVNGSSDHISIVEDQVVKTKAGAKFAIVKNGVLKYLPTGNSTKSIAYQNILRVPYGKTFKVILSDGSLVHLNSGSVLTYPSVFQKNKPRKVFLEGEAFFKVSKDIHTSFLVNSKSSSTKVYGTEFNVSEYLDENSADIVLVEGSVGVKKNLGIKDNEPYKLITPSQKASLRKNAKDFEITDVDVKKYIGWKDGILIFQNDRFADIKKKLERHYNIKITNNYHEINSLRFNGDFQNDSIEKILNTIKTHTDFSFERKGDTILINNPKNNEMN</sequence>
<name>A0ABV2SWZ5_9FLAO</name>
<dbReference type="Gene3D" id="3.55.50.30">
    <property type="match status" value="1"/>
</dbReference>
<dbReference type="Gene3D" id="2.60.120.1440">
    <property type="match status" value="1"/>
</dbReference>
<feature type="transmembrane region" description="Helical" evidence="1">
    <location>
        <begin position="81"/>
        <end position="102"/>
    </location>
</feature>
<dbReference type="InterPro" id="IPR006860">
    <property type="entry name" value="FecR"/>
</dbReference>
<feature type="domain" description="FecR protein" evidence="2">
    <location>
        <begin position="173"/>
        <end position="265"/>
    </location>
</feature>
<protein>
    <submittedName>
        <fullName evidence="4">FecR family protein</fullName>
    </submittedName>
</protein>
<evidence type="ECO:0000256" key="1">
    <source>
        <dbReference type="SAM" id="Phobius"/>
    </source>
</evidence>
<evidence type="ECO:0000313" key="5">
    <source>
        <dbReference type="Proteomes" id="UP001549799"/>
    </source>
</evidence>
<dbReference type="InterPro" id="IPR032508">
    <property type="entry name" value="FecR_C"/>
</dbReference>
<dbReference type="PANTHER" id="PTHR30273:SF2">
    <property type="entry name" value="PROTEIN FECR"/>
    <property type="match status" value="1"/>
</dbReference>
<dbReference type="PANTHER" id="PTHR30273">
    <property type="entry name" value="PERIPLASMIC SIGNAL SENSOR AND SIGMA FACTOR ACTIVATOR FECR-RELATED"/>
    <property type="match status" value="1"/>
</dbReference>
<dbReference type="RefSeq" id="WP_354616205.1">
    <property type="nucleotide sequence ID" value="NZ_JBEXAE010000007.1"/>
</dbReference>
<keyword evidence="5" id="KW-1185">Reference proteome</keyword>
<keyword evidence="1" id="KW-0812">Transmembrane</keyword>
<evidence type="ECO:0000259" key="3">
    <source>
        <dbReference type="Pfam" id="PF16344"/>
    </source>
</evidence>
<comment type="caution">
    <text evidence="4">The sequence shown here is derived from an EMBL/GenBank/DDBJ whole genome shotgun (WGS) entry which is preliminary data.</text>
</comment>
<accession>A0ABV2SWZ5</accession>
<keyword evidence="1" id="KW-0472">Membrane</keyword>
<organism evidence="4 5">
    <name type="scientific">Sediminicola arcticus</name>
    <dbReference type="NCBI Taxonomy" id="1574308"/>
    <lineage>
        <taxon>Bacteria</taxon>
        <taxon>Pseudomonadati</taxon>
        <taxon>Bacteroidota</taxon>
        <taxon>Flavobacteriia</taxon>
        <taxon>Flavobacteriales</taxon>
        <taxon>Flavobacteriaceae</taxon>
        <taxon>Sediminicola</taxon>
    </lineage>
</organism>
<reference evidence="4 5" key="1">
    <citation type="submission" date="2024-07" db="EMBL/GenBank/DDBJ databases">
        <title>The genome sequence of type strain Sediminicola arcticus GDMCC 1.2805.</title>
        <authorList>
            <person name="Liu Y."/>
        </authorList>
    </citation>
    <scope>NUCLEOTIDE SEQUENCE [LARGE SCALE GENOMIC DNA]</scope>
    <source>
        <strain evidence="4 5">GDMCC 1.2805</strain>
    </source>
</reference>
<dbReference type="EMBL" id="JBEXAE010000007">
    <property type="protein sequence ID" value="MET6991657.1"/>
    <property type="molecule type" value="Genomic_DNA"/>
</dbReference>
<evidence type="ECO:0000313" key="4">
    <source>
        <dbReference type="EMBL" id="MET6991657.1"/>
    </source>
</evidence>
<feature type="domain" description="Protein FecR C-terminal" evidence="3">
    <location>
        <begin position="315"/>
        <end position="382"/>
    </location>
</feature>
<proteinExistence type="predicted"/>
<dbReference type="InterPro" id="IPR012373">
    <property type="entry name" value="Ferrdict_sens_TM"/>
</dbReference>
<keyword evidence="1" id="KW-1133">Transmembrane helix</keyword>
<evidence type="ECO:0000259" key="2">
    <source>
        <dbReference type="Pfam" id="PF04773"/>
    </source>
</evidence>
<dbReference type="Pfam" id="PF04773">
    <property type="entry name" value="FecR"/>
    <property type="match status" value="1"/>
</dbReference>
<gene>
    <name evidence="4" type="ORF">ABXZ36_13475</name>
</gene>
<dbReference type="Pfam" id="PF16344">
    <property type="entry name" value="FecR_C"/>
    <property type="match status" value="1"/>
</dbReference>
<dbReference type="Proteomes" id="UP001549799">
    <property type="component" value="Unassembled WGS sequence"/>
</dbReference>